<gene>
    <name evidence="2" type="ORF">EVAR_19035_1</name>
</gene>
<reference evidence="2 3" key="1">
    <citation type="journal article" date="2019" name="Commun. Biol.">
        <title>The bagworm genome reveals a unique fibroin gene that provides high tensile strength.</title>
        <authorList>
            <person name="Kono N."/>
            <person name="Nakamura H."/>
            <person name="Ohtoshi R."/>
            <person name="Tomita M."/>
            <person name="Numata K."/>
            <person name="Arakawa K."/>
        </authorList>
    </citation>
    <scope>NUCLEOTIDE SEQUENCE [LARGE SCALE GENOMIC DNA]</scope>
</reference>
<accession>A0A4C1V9P8</accession>
<evidence type="ECO:0000313" key="3">
    <source>
        <dbReference type="Proteomes" id="UP000299102"/>
    </source>
</evidence>
<proteinExistence type="predicted"/>
<comment type="caution">
    <text evidence="2">The sequence shown here is derived from an EMBL/GenBank/DDBJ whole genome shotgun (WGS) entry which is preliminary data.</text>
</comment>
<evidence type="ECO:0000256" key="1">
    <source>
        <dbReference type="SAM" id="MobiDB-lite"/>
    </source>
</evidence>
<feature type="region of interest" description="Disordered" evidence="1">
    <location>
        <begin position="1"/>
        <end position="47"/>
    </location>
</feature>
<protein>
    <submittedName>
        <fullName evidence="2">Uncharacterized protein</fullName>
    </submittedName>
</protein>
<evidence type="ECO:0000313" key="2">
    <source>
        <dbReference type="EMBL" id="GBP34644.1"/>
    </source>
</evidence>
<name>A0A4C1V9P8_EUMVA</name>
<keyword evidence="3" id="KW-1185">Reference proteome</keyword>
<dbReference type="Proteomes" id="UP000299102">
    <property type="component" value="Unassembled WGS sequence"/>
</dbReference>
<organism evidence="2 3">
    <name type="scientific">Eumeta variegata</name>
    <name type="common">Bagworm moth</name>
    <name type="synonym">Eumeta japonica</name>
    <dbReference type="NCBI Taxonomy" id="151549"/>
    <lineage>
        <taxon>Eukaryota</taxon>
        <taxon>Metazoa</taxon>
        <taxon>Ecdysozoa</taxon>
        <taxon>Arthropoda</taxon>
        <taxon>Hexapoda</taxon>
        <taxon>Insecta</taxon>
        <taxon>Pterygota</taxon>
        <taxon>Neoptera</taxon>
        <taxon>Endopterygota</taxon>
        <taxon>Lepidoptera</taxon>
        <taxon>Glossata</taxon>
        <taxon>Ditrysia</taxon>
        <taxon>Tineoidea</taxon>
        <taxon>Psychidae</taxon>
        <taxon>Oiketicinae</taxon>
        <taxon>Eumeta</taxon>
    </lineage>
</organism>
<dbReference type="EMBL" id="BGZK01000291">
    <property type="protein sequence ID" value="GBP34644.1"/>
    <property type="molecule type" value="Genomic_DNA"/>
</dbReference>
<dbReference type="AlphaFoldDB" id="A0A4C1V9P8"/>
<sequence length="88" mass="9944">MSSPARIGRRLRLAPSQTPPAVSDAVRKPITGDGLAPAERRRSGRRRTTQWLVFEDRSRVRSDVRAPILYDIGAVSVRFRFNEIDAIK</sequence>